<proteinExistence type="predicted"/>
<name>A0AAQ3NJT3_VIGMU</name>
<dbReference type="Proteomes" id="UP001374535">
    <property type="component" value="Chromosome 5"/>
</dbReference>
<gene>
    <name evidence="1" type="ORF">V8G54_016185</name>
</gene>
<organism evidence="1 2">
    <name type="scientific">Vigna mungo</name>
    <name type="common">Black gram</name>
    <name type="synonym">Phaseolus mungo</name>
    <dbReference type="NCBI Taxonomy" id="3915"/>
    <lineage>
        <taxon>Eukaryota</taxon>
        <taxon>Viridiplantae</taxon>
        <taxon>Streptophyta</taxon>
        <taxon>Embryophyta</taxon>
        <taxon>Tracheophyta</taxon>
        <taxon>Spermatophyta</taxon>
        <taxon>Magnoliopsida</taxon>
        <taxon>eudicotyledons</taxon>
        <taxon>Gunneridae</taxon>
        <taxon>Pentapetalae</taxon>
        <taxon>rosids</taxon>
        <taxon>fabids</taxon>
        <taxon>Fabales</taxon>
        <taxon>Fabaceae</taxon>
        <taxon>Papilionoideae</taxon>
        <taxon>50 kb inversion clade</taxon>
        <taxon>NPAAA clade</taxon>
        <taxon>indigoferoid/millettioid clade</taxon>
        <taxon>Phaseoleae</taxon>
        <taxon>Vigna</taxon>
    </lineage>
</organism>
<evidence type="ECO:0000313" key="2">
    <source>
        <dbReference type="Proteomes" id="UP001374535"/>
    </source>
</evidence>
<keyword evidence="2" id="KW-1185">Reference proteome</keyword>
<evidence type="ECO:0000313" key="1">
    <source>
        <dbReference type="EMBL" id="WVZ11655.1"/>
    </source>
</evidence>
<accession>A0AAQ3NJT3</accession>
<protein>
    <submittedName>
        <fullName evidence="1">Uncharacterized protein</fullName>
    </submittedName>
</protein>
<reference evidence="1 2" key="1">
    <citation type="journal article" date="2023" name="Life. Sci Alliance">
        <title>Evolutionary insights into 3D genome organization and epigenetic landscape of Vigna mungo.</title>
        <authorList>
            <person name="Junaid A."/>
            <person name="Singh B."/>
            <person name="Bhatia S."/>
        </authorList>
    </citation>
    <scope>NUCLEOTIDE SEQUENCE [LARGE SCALE GENOMIC DNA]</scope>
    <source>
        <strain evidence="1">Urdbean</strain>
    </source>
</reference>
<dbReference type="EMBL" id="CP144696">
    <property type="protein sequence ID" value="WVZ11655.1"/>
    <property type="molecule type" value="Genomic_DNA"/>
</dbReference>
<sequence>MKKVTPFPCLPNPCIEILALAESDQILNDLLFLLRLQGHCFKSSRVLKHNVAPHSLLVTWPLIARAISVQLPLPVPQTNLLPLPHHMLQIGLSYQVSILVVKSELVEPSLLFWIIGH</sequence>
<dbReference type="AlphaFoldDB" id="A0AAQ3NJT3"/>